<sequence length="46" mass="5035">MSVTNNFKRKSFAGQNASAAPSSNGGTQIKRPKRANDDDEDDFMDD</sequence>
<evidence type="ECO:0000313" key="3">
    <source>
        <dbReference type="Proteomes" id="UP000663881"/>
    </source>
</evidence>
<feature type="compositionally biased region" description="Polar residues" evidence="1">
    <location>
        <begin position="13"/>
        <end position="27"/>
    </location>
</feature>
<organism evidence="2 3">
    <name type="scientific">Adineta steineri</name>
    <dbReference type="NCBI Taxonomy" id="433720"/>
    <lineage>
        <taxon>Eukaryota</taxon>
        <taxon>Metazoa</taxon>
        <taxon>Spiralia</taxon>
        <taxon>Gnathifera</taxon>
        <taxon>Rotifera</taxon>
        <taxon>Eurotatoria</taxon>
        <taxon>Bdelloidea</taxon>
        <taxon>Adinetida</taxon>
        <taxon>Adinetidae</taxon>
        <taxon>Adineta</taxon>
    </lineage>
</organism>
<gene>
    <name evidence="2" type="ORF">OKA104_LOCUS48366</name>
</gene>
<dbReference type="Proteomes" id="UP000663881">
    <property type="component" value="Unassembled WGS sequence"/>
</dbReference>
<feature type="region of interest" description="Disordered" evidence="1">
    <location>
        <begin position="1"/>
        <end position="46"/>
    </location>
</feature>
<feature type="non-terminal residue" evidence="2">
    <location>
        <position position="46"/>
    </location>
</feature>
<accession>A0A820KDU7</accession>
<dbReference type="AlphaFoldDB" id="A0A820KDU7"/>
<name>A0A820KDU7_9BILA</name>
<evidence type="ECO:0000313" key="2">
    <source>
        <dbReference type="EMBL" id="CAF4342589.1"/>
    </source>
</evidence>
<dbReference type="EMBL" id="CAJOAY010020769">
    <property type="protein sequence ID" value="CAF4342589.1"/>
    <property type="molecule type" value="Genomic_DNA"/>
</dbReference>
<feature type="compositionally biased region" description="Acidic residues" evidence="1">
    <location>
        <begin position="37"/>
        <end position="46"/>
    </location>
</feature>
<protein>
    <submittedName>
        <fullName evidence="2">Uncharacterized protein</fullName>
    </submittedName>
</protein>
<reference evidence="2" key="1">
    <citation type="submission" date="2021-02" db="EMBL/GenBank/DDBJ databases">
        <authorList>
            <person name="Nowell W R."/>
        </authorList>
    </citation>
    <scope>NUCLEOTIDE SEQUENCE</scope>
</reference>
<proteinExistence type="predicted"/>
<comment type="caution">
    <text evidence="2">The sequence shown here is derived from an EMBL/GenBank/DDBJ whole genome shotgun (WGS) entry which is preliminary data.</text>
</comment>
<evidence type="ECO:0000256" key="1">
    <source>
        <dbReference type="SAM" id="MobiDB-lite"/>
    </source>
</evidence>